<dbReference type="EMBL" id="CM004469">
    <property type="protein sequence ID" value="OCT91964.1"/>
    <property type="molecule type" value="Genomic_DNA"/>
</dbReference>
<evidence type="ECO:0000313" key="3">
    <source>
        <dbReference type="Proteomes" id="UP000694892"/>
    </source>
</evidence>
<dbReference type="Pfam" id="PF26215">
    <property type="entry name" value="HTH_animal"/>
    <property type="match status" value="1"/>
</dbReference>
<name>A0A974DH73_XENLA</name>
<evidence type="ECO:0000313" key="2">
    <source>
        <dbReference type="EMBL" id="OCT91964.1"/>
    </source>
</evidence>
<dbReference type="PANTHER" id="PTHR21301:SF13">
    <property type="match status" value="1"/>
</dbReference>
<dbReference type="InterPro" id="IPR035901">
    <property type="entry name" value="GIY-YIG_endonuc_sf"/>
</dbReference>
<dbReference type="PANTHER" id="PTHR21301">
    <property type="entry name" value="REVERSE TRANSCRIPTASE"/>
    <property type="match status" value="1"/>
</dbReference>
<evidence type="ECO:0000259" key="1">
    <source>
        <dbReference type="Pfam" id="PF26215"/>
    </source>
</evidence>
<protein>
    <recommendedName>
        <fullName evidence="1">Helix-turn-helix domain-containing protein</fullName>
    </recommendedName>
</protein>
<feature type="domain" description="Helix-turn-helix" evidence="1">
    <location>
        <begin position="69"/>
        <end position="126"/>
    </location>
</feature>
<accession>A0A974DH73</accession>
<organism evidence="2 3">
    <name type="scientific">Xenopus laevis</name>
    <name type="common">African clawed frog</name>
    <dbReference type="NCBI Taxonomy" id="8355"/>
    <lineage>
        <taxon>Eukaryota</taxon>
        <taxon>Metazoa</taxon>
        <taxon>Chordata</taxon>
        <taxon>Craniata</taxon>
        <taxon>Vertebrata</taxon>
        <taxon>Euteleostomi</taxon>
        <taxon>Amphibia</taxon>
        <taxon>Batrachia</taxon>
        <taxon>Anura</taxon>
        <taxon>Pipoidea</taxon>
        <taxon>Pipidae</taxon>
        <taxon>Xenopodinae</taxon>
        <taxon>Xenopus</taxon>
        <taxon>Xenopus</taxon>
    </lineage>
</organism>
<dbReference type="Proteomes" id="UP000694892">
    <property type="component" value="Chromosome 2S"/>
</dbReference>
<proteinExistence type="predicted"/>
<dbReference type="InterPro" id="IPR058912">
    <property type="entry name" value="HTH_animal"/>
</dbReference>
<dbReference type="SUPFAM" id="SSF82771">
    <property type="entry name" value="GIY-YIG endonuclease"/>
    <property type="match status" value="1"/>
</dbReference>
<gene>
    <name evidence="2" type="ORF">XELAEV_18015021mg</name>
</gene>
<dbReference type="AlphaFoldDB" id="A0A974DH73"/>
<sequence>IDDVILVWSGTKNSFLEFVSHFNSNTINLKVTSEIDRDTIHFLDIRIYQGPHNNLQTTVYRKKTATNSLLHASSQHPSNTIKGIPTGQYLRVRRLCNTLGDFKIEAKKLYERFRQRGYTHNSLKKAYKRALTTERNSLLTNTMKHIRMIGDFSSQHKASTHILTKHWHILKQDKDLKQIIGDGPLITLRRSTNLRDQLIRSHLTPPRKSSWLTNTTQGCHKCGNCMACPFILKTKVVTGRRDIPNYIIKQFINCKTTGVIYVMKCKCDLLYVGKTRREFRRRILEHVGYVRNKRNTTVANHINDMHKGDSAYMRFFAVEHIQQTTRIGDIDKKLLQSEAKWIYWLNTKAPNGLNEGFTFCPFL</sequence>
<reference evidence="3" key="1">
    <citation type="journal article" date="2016" name="Nature">
        <title>Genome evolution in the allotetraploid frog Xenopus laevis.</title>
        <authorList>
            <person name="Session A.M."/>
            <person name="Uno Y."/>
            <person name="Kwon T."/>
            <person name="Chapman J.A."/>
            <person name="Toyoda A."/>
            <person name="Takahashi S."/>
            <person name="Fukui A."/>
            <person name="Hikosaka A."/>
            <person name="Suzuki A."/>
            <person name="Kondo M."/>
            <person name="van Heeringen S.J."/>
            <person name="Quigley I."/>
            <person name="Heinz S."/>
            <person name="Ogino H."/>
            <person name="Ochi H."/>
            <person name="Hellsten U."/>
            <person name="Lyons J.B."/>
            <person name="Simakov O."/>
            <person name="Putnam N."/>
            <person name="Stites J."/>
            <person name="Kuroki Y."/>
            <person name="Tanaka T."/>
            <person name="Michiue T."/>
            <person name="Watanabe M."/>
            <person name="Bogdanovic O."/>
            <person name="Lister R."/>
            <person name="Georgiou G."/>
            <person name="Paranjpe S.S."/>
            <person name="van Kruijsbergen I."/>
            <person name="Shu S."/>
            <person name="Carlson J."/>
            <person name="Kinoshita T."/>
            <person name="Ohta Y."/>
            <person name="Mawaribuchi S."/>
            <person name="Jenkins J."/>
            <person name="Grimwood J."/>
            <person name="Schmutz J."/>
            <person name="Mitros T."/>
            <person name="Mozaffari S.V."/>
            <person name="Suzuki Y."/>
            <person name="Haramoto Y."/>
            <person name="Yamamoto T.S."/>
            <person name="Takagi C."/>
            <person name="Heald R."/>
            <person name="Miller K."/>
            <person name="Haudenschild C."/>
            <person name="Kitzman J."/>
            <person name="Nakayama T."/>
            <person name="Izutsu Y."/>
            <person name="Robert J."/>
            <person name="Fortriede J."/>
            <person name="Burns K."/>
            <person name="Lotay V."/>
            <person name="Karimi K."/>
            <person name="Yasuoka Y."/>
            <person name="Dichmann D.S."/>
            <person name="Flajnik M.F."/>
            <person name="Houston D.W."/>
            <person name="Shendure J."/>
            <person name="DuPasquier L."/>
            <person name="Vize P.D."/>
            <person name="Zorn A.M."/>
            <person name="Ito M."/>
            <person name="Marcotte E.M."/>
            <person name="Wallingford J.B."/>
            <person name="Ito Y."/>
            <person name="Asashima M."/>
            <person name="Ueno N."/>
            <person name="Matsuda Y."/>
            <person name="Veenstra G.J."/>
            <person name="Fujiyama A."/>
            <person name="Harland R.M."/>
            <person name="Taira M."/>
            <person name="Rokhsar D.S."/>
        </authorList>
    </citation>
    <scope>NUCLEOTIDE SEQUENCE [LARGE SCALE GENOMIC DNA]</scope>
    <source>
        <strain evidence="3">J</strain>
    </source>
</reference>
<feature type="non-terminal residue" evidence="2">
    <location>
        <position position="1"/>
    </location>
</feature>